<dbReference type="GO" id="GO:0006508">
    <property type="term" value="P:proteolysis"/>
    <property type="evidence" value="ECO:0007669"/>
    <property type="project" value="InterPro"/>
</dbReference>
<gene>
    <name evidence="5" type="ORF">FHU37_002614</name>
</gene>
<organism evidence="5 6">
    <name type="scientific">Allostreptomyces psammosilenae</name>
    <dbReference type="NCBI Taxonomy" id="1892865"/>
    <lineage>
        <taxon>Bacteria</taxon>
        <taxon>Bacillati</taxon>
        <taxon>Actinomycetota</taxon>
        <taxon>Actinomycetes</taxon>
        <taxon>Kitasatosporales</taxon>
        <taxon>Streptomycetaceae</taxon>
        <taxon>Allostreptomyces</taxon>
    </lineage>
</organism>
<feature type="chain" id="PRO_5039214091" evidence="4">
    <location>
        <begin position="22"/>
        <end position="625"/>
    </location>
</feature>
<dbReference type="InterPro" id="IPR012338">
    <property type="entry name" value="Beta-lactam/transpept-like"/>
</dbReference>
<sequence>MRRTLATALLLPVLLTGAACDRDDAAGTAGEAPGGAGTAGGLPELGAGLSVLQPVIGEGGLVVGGQAPPVAADEGAGARLPTSDGLRQALAPLLTDRSLGSVSVAVADALTGELIYQLDASDPSVPASTNKILTAVAALSRLDGGQGIATRVVRADDGRIVLVGGGDPLLTGEGGPEAARETFDRLRAAGDAATGTGASGPAGGTGPARLADLAARTALALRAEGVDSVRVGYDTSRYEGPQRHPIGVNENIAKTVPLMVDEGREDPTTTRNAPRVVNPEVDAARLFADMLAACGITVEGEVESVTVPEELLPTPVPAPSVSTRGDAGRGGDGSAEAAGGTGADAEASVDTLRAGPQARGDLAGLPDGGASLGITDEAPLDSPPLDAAAPGGPSLVPGTPSAPAAPAPGGGAAGSADSDAAGSSDSAGEREPAGPVLAEVRSEPVATLVERMLTESDNDLAEALVRQVAIVEQRPASFEGAAQAVADVLTHAGLDIGRAEFADGSGLDRANRIPAQLLVQALALAASPEHPELRPALTGLPVAGFTGTLDGRYRPDAGDAGADAAGLVRAKTGSLTGVNTLAGLVVDADGGLLAFAFLSNDSPDAVAARASLDAMAGVLAECGCG</sequence>
<name>A0A853A4P7_9ACTN</name>
<dbReference type="Gene3D" id="3.40.710.10">
    <property type="entry name" value="DD-peptidase/beta-lactamase superfamily"/>
    <property type="match status" value="2"/>
</dbReference>
<dbReference type="PANTHER" id="PTHR30023:SF0">
    <property type="entry name" value="PENICILLIN-SENSITIVE CARBOXYPEPTIDASE A"/>
    <property type="match status" value="1"/>
</dbReference>
<proteinExistence type="inferred from homology"/>
<feature type="compositionally biased region" description="Low complexity" evidence="3">
    <location>
        <begin position="383"/>
        <end position="394"/>
    </location>
</feature>
<evidence type="ECO:0000256" key="2">
    <source>
        <dbReference type="ARBA" id="ARBA00022801"/>
    </source>
</evidence>
<dbReference type="PANTHER" id="PTHR30023">
    <property type="entry name" value="D-ALANYL-D-ALANINE CARBOXYPEPTIDASE"/>
    <property type="match status" value="1"/>
</dbReference>
<feature type="compositionally biased region" description="Low complexity" evidence="3">
    <location>
        <begin position="414"/>
        <end position="426"/>
    </location>
</feature>
<keyword evidence="2" id="KW-0378">Hydrolase</keyword>
<evidence type="ECO:0000313" key="6">
    <source>
        <dbReference type="Proteomes" id="UP000567795"/>
    </source>
</evidence>
<dbReference type="GO" id="GO:0004185">
    <property type="term" value="F:serine-type carboxypeptidase activity"/>
    <property type="evidence" value="ECO:0007669"/>
    <property type="project" value="InterPro"/>
</dbReference>
<dbReference type="EMBL" id="JACBZD010000001">
    <property type="protein sequence ID" value="NYI05671.1"/>
    <property type="molecule type" value="Genomic_DNA"/>
</dbReference>
<evidence type="ECO:0000256" key="4">
    <source>
        <dbReference type="SAM" id="SignalP"/>
    </source>
</evidence>
<dbReference type="GO" id="GO:0000270">
    <property type="term" value="P:peptidoglycan metabolic process"/>
    <property type="evidence" value="ECO:0007669"/>
    <property type="project" value="TreeGrafter"/>
</dbReference>
<feature type="region of interest" description="Disordered" evidence="3">
    <location>
        <begin position="308"/>
        <end position="439"/>
    </location>
</feature>
<keyword evidence="6" id="KW-1185">Reference proteome</keyword>
<dbReference type="InterPro" id="IPR000667">
    <property type="entry name" value="Peptidase_S13"/>
</dbReference>
<evidence type="ECO:0000256" key="1">
    <source>
        <dbReference type="ARBA" id="ARBA00006096"/>
    </source>
</evidence>
<keyword evidence="4" id="KW-0732">Signal</keyword>
<dbReference type="PROSITE" id="PS51257">
    <property type="entry name" value="PROKAR_LIPOPROTEIN"/>
    <property type="match status" value="1"/>
</dbReference>
<comment type="caution">
    <text evidence="5">The sequence shown here is derived from an EMBL/GenBank/DDBJ whole genome shotgun (WGS) entry which is preliminary data.</text>
</comment>
<keyword evidence="5" id="KW-0645">Protease</keyword>
<evidence type="ECO:0000313" key="5">
    <source>
        <dbReference type="EMBL" id="NYI05671.1"/>
    </source>
</evidence>
<dbReference type="SUPFAM" id="SSF56601">
    <property type="entry name" value="beta-lactamase/transpeptidase-like"/>
    <property type="match status" value="1"/>
</dbReference>
<dbReference type="AlphaFoldDB" id="A0A853A4P7"/>
<feature type="compositionally biased region" description="Low complexity" evidence="3">
    <location>
        <begin position="334"/>
        <end position="348"/>
    </location>
</feature>
<dbReference type="NCBIfam" id="TIGR00666">
    <property type="entry name" value="PBP4"/>
    <property type="match status" value="1"/>
</dbReference>
<dbReference type="RefSeq" id="WP_312892589.1">
    <property type="nucleotide sequence ID" value="NZ_JACBZD010000001.1"/>
</dbReference>
<dbReference type="Pfam" id="PF02113">
    <property type="entry name" value="Peptidase_S13"/>
    <property type="match status" value="2"/>
</dbReference>
<feature type="signal peptide" evidence="4">
    <location>
        <begin position="1"/>
        <end position="21"/>
    </location>
</feature>
<reference evidence="5 6" key="1">
    <citation type="submission" date="2020-07" db="EMBL/GenBank/DDBJ databases">
        <title>Sequencing the genomes of 1000 actinobacteria strains.</title>
        <authorList>
            <person name="Klenk H.-P."/>
        </authorList>
    </citation>
    <scope>NUCLEOTIDE SEQUENCE [LARGE SCALE GENOMIC DNA]</scope>
    <source>
        <strain evidence="5 6">DSM 42178</strain>
    </source>
</reference>
<keyword evidence="5" id="KW-0121">Carboxypeptidase</keyword>
<comment type="similarity">
    <text evidence="1">Belongs to the peptidase S13 family.</text>
</comment>
<evidence type="ECO:0000256" key="3">
    <source>
        <dbReference type="SAM" id="MobiDB-lite"/>
    </source>
</evidence>
<protein>
    <submittedName>
        <fullName evidence="5">D-alanyl-D-alanine carboxypeptidase</fullName>
    </submittedName>
</protein>
<dbReference type="Proteomes" id="UP000567795">
    <property type="component" value="Unassembled WGS sequence"/>
</dbReference>
<accession>A0A853A4P7</accession>